<sequence>MYYGLSLILTGLALRYFLIRDKLRRTHSANMRQYDSFEAYRNNILLRAAVRLLGLLSVLMGMLLIGFSLVRRSF</sequence>
<gene>
    <name evidence="2" type="ORF">J2I46_31845</name>
</gene>
<dbReference type="EMBL" id="JAFMYW010000025">
    <property type="protein sequence ID" value="MBO0953208.1"/>
    <property type="molecule type" value="Genomic_DNA"/>
</dbReference>
<dbReference type="RefSeq" id="WP_207333160.1">
    <property type="nucleotide sequence ID" value="NZ_JAFMYW010000025.1"/>
</dbReference>
<dbReference type="Proteomes" id="UP000664628">
    <property type="component" value="Unassembled WGS sequence"/>
</dbReference>
<feature type="transmembrane region" description="Helical" evidence="1">
    <location>
        <begin position="44"/>
        <end position="70"/>
    </location>
</feature>
<comment type="caution">
    <text evidence="2">The sequence shown here is derived from an EMBL/GenBank/DDBJ whole genome shotgun (WGS) entry which is preliminary data.</text>
</comment>
<keyword evidence="1" id="KW-1133">Transmembrane helix</keyword>
<reference evidence="2 3" key="1">
    <citation type="submission" date="2021-03" db="EMBL/GenBank/DDBJ databases">
        <title>Fibrella sp. HMF5405 genome sequencing and assembly.</title>
        <authorList>
            <person name="Kang H."/>
            <person name="Kim H."/>
            <person name="Bae S."/>
            <person name="Joh K."/>
        </authorList>
    </citation>
    <scope>NUCLEOTIDE SEQUENCE [LARGE SCALE GENOMIC DNA]</scope>
    <source>
        <strain evidence="2 3">HMF5405</strain>
    </source>
</reference>
<name>A0ABS3JT67_9BACT</name>
<evidence type="ECO:0000256" key="1">
    <source>
        <dbReference type="SAM" id="Phobius"/>
    </source>
</evidence>
<keyword evidence="3" id="KW-1185">Reference proteome</keyword>
<evidence type="ECO:0008006" key="4">
    <source>
        <dbReference type="Google" id="ProtNLM"/>
    </source>
</evidence>
<keyword evidence="1" id="KW-0472">Membrane</keyword>
<evidence type="ECO:0000313" key="3">
    <source>
        <dbReference type="Proteomes" id="UP000664628"/>
    </source>
</evidence>
<protein>
    <recommendedName>
        <fullName evidence="4">Molybdenum ABC transporter permease</fullName>
    </recommendedName>
</protein>
<evidence type="ECO:0000313" key="2">
    <source>
        <dbReference type="EMBL" id="MBO0953208.1"/>
    </source>
</evidence>
<proteinExistence type="predicted"/>
<keyword evidence="1" id="KW-0812">Transmembrane</keyword>
<accession>A0ABS3JT67</accession>
<organism evidence="2 3">
    <name type="scientific">Fibrella forsythiae</name>
    <dbReference type="NCBI Taxonomy" id="2817061"/>
    <lineage>
        <taxon>Bacteria</taxon>
        <taxon>Pseudomonadati</taxon>
        <taxon>Bacteroidota</taxon>
        <taxon>Cytophagia</taxon>
        <taxon>Cytophagales</taxon>
        <taxon>Spirosomataceae</taxon>
        <taxon>Fibrella</taxon>
    </lineage>
</organism>